<name>A0A8J2QXM1_9NEOP</name>
<dbReference type="SMART" id="SM00595">
    <property type="entry name" value="MADF"/>
    <property type="match status" value="1"/>
</dbReference>
<dbReference type="PANTHER" id="PTHR21505:SF8">
    <property type="entry name" value="DPT-YFP REPRESSOR BY OVEREXPRESSION, ISOFORM D-RELATED"/>
    <property type="match status" value="1"/>
</dbReference>
<comment type="caution">
    <text evidence="2">The sequence shown here is derived from an EMBL/GenBank/DDBJ whole genome shotgun (WGS) entry which is preliminary data.</text>
</comment>
<evidence type="ECO:0000259" key="1">
    <source>
        <dbReference type="PROSITE" id="PS51029"/>
    </source>
</evidence>
<dbReference type="PANTHER" id="PTHR21505">
    <property type="entry name" value="MADF DOMAIN-CONTAINING PROTEIN-RELATED"/>
    <property type="match status" value="1"/>
</dbReference>
<dbReference type="Pfam" id="PF10545">
    <property type="entry name" value="MADF_DNA_bdg"/>
    <property type="match status" value="1"/>
</dbReference>
<organism evidence="2 3">
    <name type="scientific">Danaus chrysippus</name>
    <name type="common">African queen</name>
    <dbReference type="NCBI Taxonomy" id="151541"/>
    <lineage>
        <taxon>Eukaryota</taxon>
        <taxon>Metazoa</taxon>
        <taxon>Ecdysozoa</taxon>
        <taxon>Arthropoda</taxon>
        <taxon>Hexapoda</taxon>
        <taxon>Insecta</taxon>
        <taxon>Pterygota</taxon>
        <taxon>Neoptera</taxon>
        <taxon>Endopterygota</taxon>
        <taxon>Lepidoptera</taxon>
        <taxon>Glossata</taxon>
        <taxon>Ditrysia</taxon>
        <taxon>Papilionoidea</taxon>
        <taxon>Nymphalidae</taxon>
        <taxon>Danainae</taxon>
        <taxon>Danaini</taxon>
        <taxon>Danaina</taxon>
        <taxon>Danaus</taxon>
        <taxon>Anosia</taxon>
    </lineage>
</organism>
<sequence>MDWTNDVVLRFLELYQMHPCIWDPRNVAHKNKTKVDDAWCVIKKELGFPGTIKELKRKRESLMSAYRGYKTKIKKSVTNSGSSDVYRPTWFAFDFMDSFLAPVYTCKPPLNTEVTMTTARKQQNPSELEQVKNQMDKAFKIIETASQRQLDDDDECNIFGKLISKKLRRLPVDKRDLMMRRINNMIYEEIINMEDDDDGAISSPMRSYPSRKAIKVEDENYLTFDVKSPLSANEDHDNDF</sequence>
<evidence type="ECO:0000313" key="3">
    <source>
        <dbReference type="Proteomes" id="UP000789524"/>
    </source>
</evidence>
<accession>A0A8J2QXM1</accession>
<gene>
    <name evidence="2" type="ORF">DCHRY22_LOCUS10761</name>
</gene>
<dbReference type="AlphaFoldDB" id="A0A8J2QXM1"/>
<feature type="domain" description="MADF" evidence="1">
    <location>
        <begin position="10"/>
        <end position="104"/>
    </location>
</feature>
<dbReference type="Proteomes" id="UP000789524">
    <property type="component" value="Unassembled WGS sequence"/>
</dbReference>
<protein>
    <submittedName>
        <fullName evidence="2">(African queen) hypothetical protein</fullName>
    </submittedName>
</protein>
<dbReference type="PROSITE" id="PS51029">
    <property type="entry name" value="MADF"/>
    <property type="match status" value="1"/>
</dbReference>
<evidence type="ECO:0000313" key="2">
    <source>
        <dbReference type="EMBL" id="CAG9574109.1"/>
    </source>
</evidence>
<reference evidence="2" key="1">
    <citation type="submission" date="2021-09" db="EMBL/GenBank/DDBJ databases">
        <authorList>
            <person name="Martin H S."/>
        </authorList>
    </citation>
    <scope>NUCLEOTIDE SEQUENCE</scope>
</reference>
<dbReference type="EMBL" id="CAKASE010000072">
    <property type="protein sequence ID" value="CAG9574109.1"/>
    <property type="molecule type" value="Genomic_DNA"/>
</dbReference>
<proteinExistence type="predicted"/>
<keyword evidence="3" id="KW-1185">Reference proteome</keyword>
<dbReference type="OrthoDB" id="6776070at2759"/>
<dbReference type="InterPro" id="IPR006578">
    <property type="entry name" value="MADF-dom"/>
</dbReference>